<dbReference type="InterPro" id="IPR001387">
    <property type="entry name" value="Cro/C1-type_HTH"/>
</dbReference>
<feature type="domain" description="HTH cro/C1-type" evidence="1">
    <location>
        <begin position="15"/>
        <end position="63"/>
    </location>
</feature>
<accession>A0A2V2NGC1</accession>
<dbReference type="EMBL" id="QGMY01000002">
    <property type="protein sequence ID" value="PWR74373.1"/>
    <property type="molecule type" value="Genomic_DNA"/>
</dbReference>
<evidence type="ECO:0000313" key="3">
    <source>
        <dbReference type="Proteomes" id="UP000245657"/>
    </source>
</evidence>
<evidence type="ECO:0000259" key="1">
    <source>
        <dbReference type="PROSITE" id="PS50943"/>
    </source>
</evidence>
<proteinExistence type="predicted"/>
<sequence>MFSRAIFRQEFKDALEEALDRKQMSLKELADLAEIPVATIYKITSGERDPRLSTVRAIVQALEPYDQDTIAIIAAKFLLDEIGNQTISHEGKKYRVKGYPAHTMEDCIVAAVRAEKEGAAGLICAPILAALIERIVDIPVVILKPDVVSYTEAIKSLTRQISNE</sequence>
<dbReference type="PROSITE" id="PS50943">
    <property type="entry name" value="HTH_CROC1"/>
    <property type="match status" value="1"/>
</dbReference>
<dbReference type="SMART" id="SM00530">
    <property type="entry name" value="HTH_XRE"/>
    <property type="match status" value="1"/>
</dbReference>
<dbReference type="RefSeq" id="WP_109967652.1">
    <property type="nucleotide sequence ID" value="NZ_CP176093.1"/>
</dbReference>
<protein>
    <submittedName>
        <fullName evidence="2">Transcriptional regulator</fullName>
    </submittedName>
</protein>
<organism evidence="2 3">
    <name type="scientific">Methanospirillum lacunae</name>
    <dbReference type="NCBI Taxonomy" id="668570"/>
    <lineage>
        <taxon>Archaea</taxon>
        <taxon>Methanobacteriati</taxon>
        <taxon>Methanobacteriota</taxon>
        <taxon>Stenosarchaea group</taxon>
        <taxon>Methanomicrobia</taxon>
        <taxon>Methanomicrobiales</taxon>
        <taxon>Methanospirillaceae</taxon>
        <taxon>Methanospirillum</taxon>
    </lineage>
</organism>
<gene>
    <name evidence="2" type="ORF">DK846_04285</name>
</gene>
<dbReference type="InterPro" id="IPR010982">
    <property type="entry name" value="Lambda_DNA-bd_dom_sf"/>
</dbReference>
<evidence type="ECO:0000313" key="2">
    <source>
        <dbReference type="EMBL" id="PWR74373.1"/>
    </source>
</evidence>
<dbReference type="OrthoDB" id="350214at2157"/>
<dbReference type="CDD" id="cd00093">
    <property type="entry name" value="HTH_XRE"/>
    <property type="match status" value="1"/>
</dbReference>
<dbReference type="GO" id="GO:0003677">
    <property type="term" value="F:DNA binding"/>
    <property type="evidence" value="ECO:0007669"/>
    <property type="project" value="InterPro"/>
</dbReference>
<comment type="caution">
    <text evidence="2">The sequence shown here is derived from an EMBL/GenBank/DDBJ whole genome shotgun (WGS) entry which is preliminary data.</text>
</comment>
<dbReference type="AlphaFoldDB" id="A0A2V2NGC1"/>
<reference evidence="2 3" key="1">
    <citation type="submission" date="2018-05" db="EMBL/GenBank/DDBJ databases">
        <title>Draft genome of Methanospirillum lacunae Ki8-1.</title>
        <authorList>
            <person name="Dueholm M.S."/>
            <person name="Nielsen P.H."/>
            <person name="Bakmann L.F."/>
            <person name="Otzen D.E."/>
        </authorList>
    </citation>
    <scope>NUCLEOTIDE SEQUENCE [LARGE SCALE GENOMIC DNA]</scope>
    <source>
        <strain evidence="2 3">Ki8-1</strain>
    </source>
</reference>
<name>A0A2V2NGC1_9EURY</name>
<dbReference type="GeneID" id="97549758"/>
<dbReference type="Proteomes" id="UP000245657">
    <property type="component" value="Unassembled WGS sequence"/>
</dbReference>
<dbReference type="SUPFAM" id="SSF47413">
    <property type="entry name" value="lambda repressor-like DNA-binding domains"/>
    <property type="match status" value="1"/>
</dbReference>
<keyword evidence="3" id="KW-1185">Reference proteome</keyword>
<dbReference type="Gene3D" id="1.10.260.40">
    <property type="entry name" value="lambda repressor-like DNA-binding domains"/>
    <property type="match status" value="1"/>
</dbReference>
<dbReference type="Pfam" id="PF01381">
    <property type="entry name" value="HTH_3"/>
    <property type="match status" value="1"/>
</dbReference>